<accession>A0A0E9SYX6</accession>
<protein>
    <submittedName>
        <fullName evidence="1">Uncharacterized protein</fullName>
    </submittedName>
</protein>
<proteinExistence type="predicted"/>
<name>A0A0E9SYX6_ANGAN</name>
<evidence type="ECO:0000313" key="1">
    <source>
        <dbReference type="EMBL" id="JAH46554.1"/>
    </source>
</evidence>
<sequence length="46" mass="5505">MAQQNIKETFQPKKKRKDMIEVCWALIELLHFSNTVENRLLKKLSC</sequence>
<reference evidence="1" key="1">
    <citation type="submission" date="2014-11" db="EMBL/GenBank/DDBJ databases">
        <authorList>
            <person name="Amaro Gonzalez C."/>
        </authorList>
    </citation>
    <scope>NUCLEOTIDE SEQUENCE</scope>
</reference>
<organism evidence="1">
    <name type="scientific">Anguilla anguilla</name>
    <name type="common">European freshwater eel</name>
    <name type="synonym">Muraena anguilla</name>
    <dbReference type="NCBI Taxonomy" id="7936"/>
    <lineage>
        <taxon>Eukaryota</taxon>
        <taxon>Metazoa</taxon>
        <taxon>Chordata</taxon>
        <taxon>Craniata</taxon>
        <taxon>Vertebrata</taxon>
        <taxon>Euteleostomi</taxon>
        <taxon>Actinopterygii</taxon>
        <taxon>Neopterygii</taxon>
        <taxon>Teleostei</taxon>
        <taxon>Anguilliformes</taxon>
        <taxon>Anguillidae</taxon>
        <taxon>Anguilla</taxon>
    </lineage>
</organism>
<dbReference type="AlphaFoldDB" id="A0A0E9SYX6"/>
<reference evidence="1" key="2">
    <citation type="journal article" date="2015" name="Fish Shellfish Immunol.">
        <title>Early steps in the European eel (Anguilla anguilla)-Vibrio vulnificus interaction in the gills: Role of the RtxA13 toxin.</title>
        <authorList>
            <person name="Callol A."/>
            <person name="Pajuelo D."/>
            <person name="Ebbesson L."/>
            <person name="Teles M."/>
            <person name="MacKenzie S."/>
            <person name="Amaro C."/>
        </authorList>
    </citation>
    <scope>NUCLEOTIDE SEQUENCE</scope>
</reference>
<dbReference type="EMBL" id="GBXM01062023">
    <property type="protein sequence ID" value="JAH46554.1"/>
    <property type="molecule type" value="Transcribed_RNA"/>
</dbReference>